<evidence type="ECO:0000259" key="10">
    <source>
        <dbReference type="SMART" id="SM00907"/>
    </source>
</evidence>
<evidence type="ECO:0000256" key="1">
    <source>
        <dbReference type="ARBA" id="ARBA00004236"/>
    </source>
</evidence>
<gene>
    <name evidence="11" type="primary">gfral</name>
</gene>
<dbReference type="Ensembl" id="ENSTRUT00000085342.1">
    <property type="protein sequence ID" value="ENSTRUP00000080384.1"/>
    <property type="gene ID" value="ENSTRUG00000031437.1"/>
</dbReference>
<comment type="similarity">
    <text evidence="2">Belongs to the GDNFR family.</text>
</comment>
<evidence type="ECO:0000313" key="12">
    <source>
        <dbReference type="Proteomes" id="UP000005226"/>
    </source>
</evidence>
<dbReference type="GO" id="GO:0043235">
    <property type="term" value="C:receptor complex"/>
    <property type="evidence" value="ECO:0007669"/>
    <property type="project" value="TreeGrafter"/>
</dbReference>
<sequence>MQLIRLRSAVLLGIVLLHIRSSVAPLSGCLAWVDCLSDLFKSQEAFYGDTCGDKGCQMNGFEVCNLTVQTALDRFPSLRGCVCACQEDLCASTPAVVTQCRRQAAARQKRSTLPRWKSSSLIDYVYRGVGSCTDRATVCIGDAVCNRYLAPLLQACKTDQCQPDRCQQAAKRFYGSMPSNVAEMLLMCECEASDQSCTNMKTALHGSTCGGDTRMCQDMIYDCVEDDNCGDRLKTFQIKCWSSGEVECSDSELGQGECWADMDPSRILGTDSECKAAFFATVGTPLHRPCSCKGQHGEHLLKCSKIQSVFHNRSHFVEPWKSPSKLPEVDDSEADHARSNGKYADYLLLPFAAVLLVGIAILLPLTLMSKIWMLKRREEKLCQHPEKSDCVIMI</sequence>
<keyword evidence="4 9" id="KW-0732">Signal</keyword>
<evidence type="ECO:0000256" key="4">
    <source>
        <dbReference type="ARBA" id="ARBA00022729"/>
    </source>
</evidence>
<dbReference type="GO" id="GO:0009897">
    <property type="term" value="C:external side of plasma membrane"/>
    <property type="evidence" value="ECO:0007669"/>
    <property type="project" value="TreeGrafter"/>
</dbReference>
<dbReference type="GO" id="GO:0007399">
    <property type="term" value="P:nervous system development"/>
    <property type="evidence" value="ECO:0007669"/>
    <property type="project" value="TreeGrafter"/>
</dbReference>
<dbReference type="GeneID" id="105416378"/>
<evidence type="ECO:0000256" key="6">
    <source>
        <dbReference type="ARBA" id="ARBA00023170"/>
    </source>
</evidence>
<protein>
    <recommendedName>
        <fullName evidence="10">GDNF/GAS1 domain-containing protein</fullName>
    </recommendedName>
</protein>
<keyword evidence="6" id="KW-0675">Receptor</keyword>
<dbReference type="InterPro" id="IPR037193">
    <property type="entry name" value="GDNF_alpha"/>
</dbReference>
<dbReference type="Pfam" id="PF02351">
    <property type="entry name" value="GDNF"/>
    <property type="match status" value="2"/>
</dbReference>
<dbReference type="PANTHER" id="PTHR10269:SF1">
    <property type="entry name" value="GDNF FAMILY RECEPTOR ALPHA-LIKE"/>
    <property type="match status" value="1"/>
</dbReference>
<evidence type="ECO:0000256" key="3">
    <source>
        <dbReference type="ARBA" id="ARBA00022475"/>
    </source>
</evidence>
<dbReference type="InterPro" id="IPR003438">
    <property type="entry name" value="GDNF_rcpt"/>
</dbReference>
<dbReference type="InParanoid" id="A0A674P3H3"/>
<dbReference type="Proteomes" id="UP000005226">
    <property type="component" value="Chromosome 4"/>
</dbReference>
<dbReference type="CTD" id="389400"/>
<keyword evidence="5 8" id="KW-0472">Membrane</keyword>
<evidence type="ECO:0000256" key="8">
    <source>
        <dbReference type="SAM" id="Phobius"/>
    </source>
</evidence>
<feature type="domain" description="GDNF/GAS1" evidence="10">
    <location>
        <begin position="216"/>
        <end position="314"/>
    </location>
</feature>
<keyword evidence="7" id="KW-0325">Glycoprotein</keyword>
<feature type="domain" description="GDNF/GAS1" evidence="10">
    <location>
        <begin position="132"/>
        <end position="209"/>
    </location>
</feature>
<dbReference type="GO" id="GO:0038023">
    <property type="term" value="F:signaling receptor activity"/>
    <property type="evidence" value="ECO:0007669"/>
    <property type="project" value="InterPro"/>
</dbReference>
<keyword evidence="3" id="KW-1003">Cell membrane</keyword>
<dbReference type="GeneTree" id="ENSGT00730000111274"/>
<reference evidence="11 12" key="1">
    <citation type="journal article" date="2011" name="Genome Biol. Evol.">
        <title>Integration of the genetic map and genome assembly of fugu facilitates insights into distinct features of genome evolution in teleosts and mammals.</title>
        <authorList>
            <person name="Kai W."/>
            <person name="Kikuchi K."/>
            <person name="Tohari S."/>
            <person name="Chew A.K."/>
            <person name="Tay A."/>
            <person name="Fujiwara A."/>
            <person name="Hosoya S."/>
            <person name="Suetake H."/>
            <person name="Naruse K."/>
            <person name="Brenner S."/>
            <person name="Suzuki Y."/>
            <person name="Venkatesh B."/>
        </authorList>
    </citation>
    <scope>NUCLEOTIDE SEQUENCE [LARGE SCALE GENOMIC DNA]</scope>
</reference>
<evidence type="ECO:0000256" key="2">
    <source>
        <dbReference type="ARBA" id="ARBA00005961"/>
    </source>
</evidence>
<reference evidence="11" key="3">
    <citation type="submission" date="2025-09" db="UniProtKB">
        <authorList>
            <consortium name="Ensembl"/>
        </authorList>
    </citation>
    <scope>IDENTIFICATION</scope>
</reference>
<reference evidence="11" key="2">
    <citation type="submission" date="2025-08" db="UniProtKB">
        <authorList>
            <consortium name="Ensembl"/>
        </authorList>
    </citation>
    <scope>IDENTIFICATION</scope>
</reference>
<dbReference type="PANTHER" id="PTHR10269">
    <property type="entry name" value="GDNF RECEPTOR ALPHA"/>
    <property type="match status" value="1"/>
</dbReference>
<comment type="subcellular location">
    <subcellularLocation>
        <location evidence="1">Cell membrane</location>
    </subcellularLocation>
</comment>
<dbReference type="GO" id="GO:0007169">
    <property type="term" value="P:cell surface receptor protein tyrosine kinase signaling pathway"/>
    <property type="evidence" value="ECO:0007669"/>
    <property type="project" value="UniProtKB-ARBA"/>
</dbReference>
<feature type="signal peptide" evidence="9">
    <location>
        <begin position="1"/>
        <end position="25"/>
    </location>
</feature>
<dbReference type="SUPFAM" id="SSF110035">
    <property type="entry name" value="GDNF receptor-like"/>
    <property type="match status" value="2"/>
</dbReference>
<dbReference type="AlphaFoldDB" id="A0A674P3H3"/>
<keyword evidence="8" id="KW-0812">Transmembrane</keyword>
<name>A0A674P3H3_TAKRU</name>
<evidence type="ECO:0000256" key="7">
    <source>
        <dbReference type="ARBA" id="ARBA00023180"/>
    </source>
</evidence>
<dbReference type="RefSeq" id="XP_011601713.2">
    <property type="nucleotide sequence ID" value="XM_011603411.2"/>
</dbReference>
<proteinExistence type="inferred from homology"/>
<dbReference type="InterPro" id="IPR016017">
    <property type="entry name" value="GDNF/GAS1"/>
</dbReference>
<dbReference type="OrthoDB" id="8735237at2759"/>
<dbReference type="KEGG" id="tru:105416378"/>
<dbReference type="OMA" id="NVIHSCR"/>
<keyword evidence="12" id="KW-1185">Reference proteome</keyword>
<evidence type="ECO:0000313" key="11">
    <source>
        <dbReference type="Ensembl" id="ENSTRUP00000080384.1"/>
    </source>
</evidence>
<feature type="chain" id="PRO_5025673616" description="GDNF/GAS1 domain-containing protein" evidence="9">
    <location>
        <begin position="26"/>
        <end position="394"/>
    </location>
</feature>
<evidence type="ECO:0000256" key="5">
    <source>
        <dbReference type="ARBA" id="ARBA00023136"/>
    </source>
</evidence>
<feature type="transmembrane region" description="Helical" evidence="8">
    <location>
        <begin position="346"/>
        <end position="367"/>
    </location>
</feature>
<keyword evidence="8" id="KW-1133">Transmembrane helix</keyword>
<dbReference type="SMART" id="SM00907">
    <property type="entry name" value="GDNF"/>
    <property type="match status" value="2"/>
</dbReference>
<evidence type="ECO:0000256" key="9">
    <source>
        <dbReference type="SAM" id="SignalP"/>
    </source>
</evidence>
<accession>A0A674P3H3</accession>
<organism evidence="11 12">
    <name type="scientific">Takifugu rubripes</name>
    <name type="common">Japanese pufferfish</name>
    <name type="synonym">Fugu rubripes</name>
    <dbReference type="NCBI Taxonomy" id="31033"/>
    <lineage>
        <taxon>Eukaryota</taxon>
        <taxon>Metazoa</taxon>
        <taxon>Chordata</taxon>
        <taxon>Craniata</taxon>
        <taxon>Vertebrata</taxon>
        <taxon>Euteleostomi</taxon>
        <taxon>Actinopterygii</taxon>
        <taxon>Neopterygii</taxon>
        <taxon>Teleostei</taxon>
        <taxon>Neoteleostei</taxon>
        <taxon>Acanthomorphata</taxon>
        <taxon>Eupercaria</taxon>
        <taxon>Tetraodontiformes</taxon>
        <taxon>Tetradontoidea</taxon>
        <taxon>Tetraodontidae</taxon>
        <taxon>Takifugu</taxon>
    </lineage>
</organism>